<accession>A0A8K0XMH1</accession>
<organism evidence="1 2">
    <name type="scientific">Cristinia sonorae</name>
    <dbReference type="NCBI Taxonomy" id="1940300"/>
    <lineage>
        <taxon>Eukaryota</taxon>
        <taxon>Fungi</taxon>
        <taxon>Dikarya</taxon>
        <taxon>Basidiomycota</taxon>
        <taxon>Agaricomycotina</taxon>
        <taxon>Agaricomycetes</taxon>
        <taxon>Agaricomycetidae</taxon>
        <taxon>Agaricales</taxon>
        <taxon>Pleurotineae</taxon>
        <taxon>Stephanosporaceae</taxon>
        <taxon>Cristinia</taxon>
    </lineage>
</organism>
<comment type="caution">
    <text evidence="1">The sequence shown here is derived from an EMBL/GenBank/DDBJ whole genome shotgun (WGS) entry which is preliminary data.</text>
</comment>
<name>A0A8K0XMH1_9AGAR</name>
<dbReference type="EMBL" id="JAEVFJ010000029">
    <property type="protein sequence ID" value="KAH8093196.1"/>
    <property type="molecule type" value="Genomic_DNA"/>
</dbReference>
<sequence length="151" mass="17209">MLYESSMTAVLKPAPSPSLPSLLGTTLFPELVHQLESFIVSRKPPPPIAKPWKIPLLWEVLPLVLDIIEPLSQGRDLDVDLSLADLRLLHGRICRMRELICEGMEGLETLAVEDRLALERDFLGDLWEVDYMSEHLGRCTIVQWAKWRVRG</sequence>
<proteinExistence type="predicted"/>
<evidence type="ECO:0000313" key="2">
    <source>
        <dbReference type="Proteomes" id="UP000813824"/>
    </source>
</evidence>
<protein>
    <submittedName>
        <fullName evidence="1">Uncharacterized protein</fullName>
    </submittedName>
</protein>
<evidence type="ECO:0000313" key="1">
    <source>
        <dbReference type="EMBL" id="KAH8093196.1"/>
    </source>
</evidence>
<gene>
    <name evidence="1" type="ORF">BXZ70DRAFT_386082</name>
</gene>
<dbReference type="AlphaFoldDB" id="A0A8K0XMH1"/>
<reference evidence="1" key="1">
    <citation type="journal article" date="2021" name="New Phytol.">
        <title>Evolutionary innovations through gain and loss of genes in the ectomycorrhizal Boletales.</title>
        <authorList>
            <person name="Wu G."/>
            <person name="Miyauchi S."/>
            <person name="Morin E."/>
            <person name="Kuo A."/>
            <person name="Drula E."/>
            <person name="Varga T."/>
            <person name="Kohler A."/>
            <person name="Feng B."/>
            <person name="Cao Y."/>
            <person name="Lipzen A."/>
            <person name="Daum C."/>
            <person name="Hundley H."/>
            <person name="Pangilinan J."/>
            <person name="Johnson J."/>
            <person name="Barry K."/>
            <person name="LaButti K."/>
            <person name="Ng V."/>
            <person name="Ahrendt S."/>
            <person name="Min B."/>
            <person name="Choi I.G."/>
            <person name="Park H."/>
            <person name="Plett J.M."/>
            <person name="Magnuson J."/>
            <person name="Spatafora J.W."/>
            <person name="Nagy L.G."/>
            <person name="Henrissat B."/>
            <person name="Grigoriev I.V."/>
            <person name="Yang Z.L."/>
            <person name="Xu J."/>
            <person name="Martin F.M."/>
        </authorList>
    </citation>
    <scope>NUCLEOTIDE SEQUENCE</scope>
    <source>
        <strain evidence="1">KKN 215</strain>
    </source>
</reference>
<keyword evidence="2" id="KW-1185">Reference proteome</keyword>
<dbReference type="Proteomes" id="UP000813824">
    <property type="component" value="Unassembled WGS sequence"/>
</dbReference>